<dbReference type="GO" id="GO:0009423">
    <property type="term" value="P:chorismate biosynthetic process"/>
    <property type="evidence" value="ECO:0007669"/>
    <property type="project" value="UniProtKB-UniPathway"/>
</dbReference>
<evidence type="ECO:0000313" key="9">
    <source>
        <dbReference type="EMBL" id="MPL67710.1"/>
    </source>
</evidence>
<dbReference type="InterPro" id="IPR013792">
    <property type="entry name" value="RNA3'P_cycl/enolpyr_Trfase_a/b"/>
</dbReference>
<proteinExistence type="inferred from homology"/>
<evidence type="ECO:0000259" key="8">
    <source>
        <dbReference type="Pfam" id="PF00275"/>
    </source>
</evidence>
<evidence type="ECO:0000256" key="4">
    <source>
        <dbReference type="ARBA" id="ARBA00022605"/>
    </source>
</evidence>
<organism evidence="9">
    <name type="scientific">bioreactor metagenome</name>
    <dbReference type="NCBI Taxonomy" id="1076179"/>
    <lineage>
        <taxon>unclassified sequences</taxon>
        <taxon>metagenomes</taxon>
        <taxon>ecological metagenomes</taxon>
    </lineage>
</organism>
<dbReference type="InterPro" id="IPR006264">
    <property type="entry name" value="EPSP_synthase"/>
</dbReference>
<sequence length="431" mass="45953">MVFFVNKSTLNGSINIPGNKSGTARSIVFGSLADGVSRIRNPLLNIDSFSIIKMFRALGAKIDTSNPEEWVITGTGGDLRQPAEVLDAENSGTGFYFALACASLVEGWTALTGDYQICYRPAQPMIDAINALGGQAFSTRNSGTAPIIVKGKIRGGEFSMPGVNSQWMTPFLAACALAEGDTVIHESQLLERPYVDMTIGMLKRAGIKVENIDYDEFRIAGGQKYRAFDYTLPADWGSSGYPLVAAAITEGSKVRFNGLDDTDFAGEKAYVDILKAMGANIEVVDGGRGGITVEGGAELRGIEIDCSGTPDAVPALAVLGCKAKGKTVLYNISACRLKETDRAKSIMAELTKMGAKLEETNDTLTIHHSDLKGAFIDGRHDHRIVMASSVAAMIAEGPSVITDAEFAAVSFPNYYESMKALGASIDRLQSV</sequence>
<dbReference type="SUPFAM" id="SSF55205">
    <property type="entry name" value="EPT/RTPC-like"/>
    <property type="match status" value="1"/>
</dbReference>
<dbReference type="InterPro" id="IPR036968">
    <property type="entry name" value="Enolpyruvate_Tfrase_sf"/>
</dbReference>
<evidence type="ECO:0000256" key="6">
    <source>
        <dbReference type="ARBA" id="ARBA00023141"/>
    </source>
</evidence>
<keyword evidence="4" id="KW-0028">Amino-acid biosynthesis</keyword>
<dbReference type="PANTHER" id="PTHR21090:SF5">
    <property type="entry name" value="PENTAFUNCTIONAL AROM POLYPEPTIDE"/>
    <property type="match status" value="1"/>
</dbReference>
<evidence type="ECO:0000256" key="7">
    <source>
        <dbReference type="ARBA" id="ARBA00044633"/>
    </source>
</evidence>
<comment type="pathway">
    <text evidence="1">Metabolic intermediate biosynthesis; chorismate biosynthesis; chorismate from D-erythrose 4-phosphate and phosphoenolpyruvate: step 6/7.</text>
</comment>
<dbReference type="GO" id="GO:0003866">
    <property type="term" value="F:3-phosphoshikimate 1-carboxyvinyltransferase activity"/>
    <property type="evidence" value="ECO:0007669"/>
    <property type="project" value="UniProtKB-EC"/>
</dbReference>
<dbReference type="Pfam" id="PF00275">
    <property type="entry name" value="EPSP_synthase"/>
    <property type="match status" value="1"/>
</dbReference>
<dbReference type="NCBIfam" id="TIGR01356">
    <property type="entry name" value="aroA"/>
    <property type="match status" value="1"/>
</dbReference>
<dbReference type="EC" id="2.5.1.19" evidence="3"/>
<comment type="catalytic activity">
    <reaction evidence="7">
        <text>3-phosphoshikimate + phosphoenolpyruvate = 5-O-(1-carboxyvinyl)-3-phosphoshikimate + phosphate</text>
        <dbReference type="Rhea" id="RHEA:21256"/>
        <dbReference type="ChEBI" id="CHEBI:43474"/>
        <dbReference type="ChEBI" id="CHEBI:57701"/>
        <dbReference type="ChEBI" id="CHEBI:58702"/>
        <dbReference type="ChEBI" id="CHEBI:145989"/>
        <dbReference type="EC" id="2.5.1.19"/>
    </reaction>
    <physiologicalReaction direction="left-to-right" evidence="7">
        <dbReference type="Rhea" id="RHEA:21257"/>
    </physiologicalReaction>
</comment>
<dbReference type="PIRSF" id="PIRSF000505">
    <property type="entry name" value="EPSPS"/>
    <property type="match status" value="1"/>
</dbReference>
<dbReference type="GO" id="GO:0009073">
    <property type="term" value="P:aromatic amino acid family biosynthetic process"/>
    <property type="evidence" value="ECO:0007669"/>
    <property type="project" value="UniProtKB-KW"/>
</dbReference>
<keyword evidence="5 9" id="KW-0808">Transferase</keyword>
<name>A0A644TLB9_9ZZZZ</name>
<evidence type="ECO:0000256" key="2">
    <source>
        <dbReference type="ARBA" id="ARBA00009948"/>
    </source>
</evidence>
<feature type="domain" description="Enolpyruvate transferase" evidence="8">
    <location>
        <begin position="8"/>
        <end position="418"/>
    </location>
</feature>
<dbReference type="CDD" id="cd01556">
    <property type="entry name" value="EPSP_synthase"/>
    <property type="match status" value="1"/>
</dbReference>
<reference evidence="9" key="1">
    <citation type="submission" date="2019-08" db="EMBL/GenBank/DDBJ databases">
        <authorList>
            <person name="Kucharzyk K."/>
            <person name="Murdoch R.W."/>
            <person name="Higgins S."/>
            <person name="Loffler F."/>
        </authorList>
    </citation>
    <scope>NUCLEOTIDE SEQUENCE</scope>
</reference>
<gene>
    <name evidence="9" type="primary">aroA_5</name>
    <name evidence="9" type="ORF">SDC9_13408</name>
</gene>
<dbReference type="EMBL" id="VSSQ01000038">
    <property type="protein sequence ID" value="MPL67710.1"/>
    <property type="molecule type" value="Genomic_DNA"/>
</dbReference>
<dbReference type="HAMAP" id="MF_00210">
    <property type="entry name" value="EPSP_synth"/>
    <property type="match status" value="1"/>
</dbReference>
<dbReference type="Gene3D" id="3.65.10.10">
    <property type="entry name" value="Enolpyruvate transferase domain"/>
    <property type="match status" value="2"/>
</dbReference>
<accession>A0A644TLB9</accession>
<evidence type="ECO:0000256" key="1">
    <source>
        <dbReference type="ARBA" id="ARBA00004811"/>
    </source>
</evidence>
<dbReference type="UniPathway" id="UPA00053">
    <property type="reaction ID" value="UER00089"/>
</dbReference>
<comment type="similarity">
    <text evidence="2">Belongs to the EPSP synthase family.</text>
</comment>
<keyword evidence="6" id="KW-0057">Aromatic amino acid biosynthesis</keyword>
<evidence type="ECO:0000256" key="5">
    <source>
        <dbReference type="ARBA" id="ARBA00022679"/>
    </source>
</evidence>
<dbReference type="InterPro" id="IPR001986">
    <property type="entry name" value="Enolpyruvate_Tfrase_dom"/>
</dbReference>
<dbReference type="AlphaFoldDB" id="A0A644TLB9"/>
<dbReference type="GO" id="GO:0008652">
    <property type="term" value="P:amino acid biosynthetic process"/>
    <property type="evidence" value="ECO:0007669"/>
    <property type="project" value="UniProtKB-KW"/>
</dbReference>
<evidence type="ECO:0000256" key="3">
    <source>
        <dbReference type="ARBA" id="ARBA00012450"/>
    </source>
</evidence>
<comment type="caution">
    <text evidence="9">The sequence shown here is derived from an EMBL/GenBank/DDBJ whole genome shotgun (WGS) entry which is preliminary data.</text>
</comment>
<dbReference type="PANTHER" id="PTHR21090">
    <property type="entry name" value="AROM/DEHYDROQUINATE SYNTHASE"/>
    <property type="match status" value="1"/>
</dbReference>
<protein>
    <recommendedName>
        <fullName evidence="3">3-phosphoshikimate 1-carboxyvinyltransferase</fullName>
        <ecNumber evidence="3">2.5.1.19</ecNumber>
    </recommendedName>
</protein>